<dbReference type="AlphaFoldDB" id="A0A6A7N559"/>
<dbReference type="PIRSF" id="PIRSF011396">
    <property type="entry name" value="Trp_halogenase"/>
    <property type="match status" value="1"/>
</dbReference>
<dbReference type="GO" id="GO:0000166">
    <property type="term" value="F:nucleotide binding"/>
    <property type="evidence" value="ECO:0007669"/>
    <property type="project" value="UniProtKB-KW"/>
</dbReference>
<protein>
    <submittedName>
        <fullName evidence="3">Tryptophan halogenase</fullName>
    </submittedName>
</protein>
<dbReference type="InterPro" id="IPR036188">
    <property type="entry name" value="FAD/NAD-bd_sf"/>
</dbReference>
<accession>A0A6A7N559</accession>
<gene>
    <name evidence="3" type="ORF">GEV02_18960</name>
</gene>
<evidence type="ECO:0000313" key="3">
    <source>
        <dbReference type="EMBL" id="MQA40235.1"/>
    </source>
</evidence>
<organism evidence="3 4">
    <name type="scientific">Rugamonas aquatica</name>
    <dbReference type="NCBI Taxonomy" id="2743357"/>
    <lineage>
        <taxon>Bacteria</taxon>
        <taxon>Pseudomonadati</taxon>
        <taxon>Pseudomonadota</taxon>
        <taxon>Betaproteobacteria</taxon>
        <taxon>Burkholderiales</taxon>
        <taxon>Oxalobacteraceae</taxon>
        <taxon>Telluria group</taxon>
        <taxon>Rugamonas</taxon>
    </lineage>
</organism>
<dbReference type="Pfam" id="PF04820">
    <property type="entry name" value="Trp_halogenase"/>
    <property type="match status" value="1"/>
</dbReference>
<feature type="binding site" evidence="2">
    <location>
        <position position="335"/>
    </location>
    <ligand>
        <name>FAD</name>
        <dbReference type="ChEBI" id="CHEBI:57692"/>
    </ligand>
</feature>
<comment type="caution">
    <text evidence="3">The sequence shown here is derived from an EMBL/GenBank/DDBJ whole genome shotgun (WGS) entry which is preliminary data.</text>
</comment>
<dbReference type="EMBL" id="WHUG01000007">
    <property type="protein sequence ID" value="MQA40235.1"/>
    <property type="molecule type" value="Genomic_DNA"/>
</dbReference>
<feature type="binding site" evidence="2">
    <location>
        <position position="344"/>
    </location>
    <ligand>
        <name>L-tryptophan</name>
        <dbReference type="ChEBI" id="CHEBI:57912"/>
    </ligand>
</feature>
<feature type="active site" evidence="1">
    <location>
        <position position="79"/>
    </location>
</feature>
<proteinExistence type="predicted"/>
<evidence type="ECO:0000256" key="2">
    <source>
        <dbReference type="PIRSR" id="PIRSR011396-2"/>
    </source>
</evidence>
<dbReference type="Proteomes" id="UP000440498">
    <property type="component" value="Unassembled WGS sequence"/>
</dbReference>
<name>A0A6A7N559_9BURK</name>
<dbReference type="InterPro" id="IPR050816">
    <property type="entry name" value="Flavin-dep_Halogenase_NPB"/>
</dbReference>
<dbReference type="SUPFAM" id="SSF51905">
    <property type="entry name" value="FAD/NAD(P)-binding domain"/>
    <property type="match status" value="1"/>
</dbReference>
<reference evidence="3 4" key="1">
    <citation type="submission" date="2019-10" db="EMBL/GenBank/DDBJ databases">
        <title>Two novel species isolated from a subtropical stream in China.</title>
        <authorList>
            <person name="Lu H."/>
        </authorList>
    </citation>
    <scope>NUCLEOTIDE SEQUENCE [LARGE SCALE GENOMIC DNA]</scope>
    <source>
        <strain evidence="3 4">FT29W</strain>
    </source>
</reference>
<keyword evidence="2" id="KW-0285">Flavoprotein</keyword>
<dbReference type="PANTHER" id="PTHR43747:SF4">
    <property type="entry name" value="FLAVIN-DEPENDENT TRYPTOPHAN HALOGENASE"/>
    <property type="match status" value="1"/>
</dbReference>
<keyword evidence="4" id="KW-1185">Reference proteome</keyword>
<keyword evidence="2" id="KW-0547">Nucleotide-binding</keyword>
<dbReference type="GO" id="GO:0004497">
    <property type="term" value="F:monooxygenase activity"/>
    <property type="evidence" value="ECO:0007669"/>
    <property type="project" value="InterPro"/>
</dbReference>
<feature type="binding site" evidence="2">
    <location>
        <begin position="14"/>
        <end position="17"/>
    </location>
    <ligand>
        <name>FAD</name>
        <dbReference type="ChEBI" id="CHEBI:57692"/>
    </ligand>
</feature>
<evidence type="ECO:0000256" key="1">
    <source>
        <dbReference type="PIRSR" id="PIRSR011396-1"/>
    </source>
</evidence>
<feature type="binding site" evidence="2">
    <location>
        <position position="348"/>
    </location>
    <ligand>
        <name>FAD</name>
        <dbReference type="ChEBI" id="CHEBI:57692"/>
    </ligand>
</feature>
<sequence>MSLGLVKNIVIVGGGTAGWMTAAAMSALISNGCKIRLVESDEISTIGVGEATIPVIRGFNQLIGVDENEFLRQTQGTFKLGIEFVNWSKQGESYIHGFGVIGRDQLLAKFYQYWLKLYQAGKAPGVEHYSINTMAASMNKFMRAASDSGDSPLSDISHAFHFDAGLYAKYLRGLSEARGVRRTEGRIVDTVLRADDGFVEAIVMENGERIEGDLFVDCSGFRGLLIEGALKTGYEDWSHWLPCDRAIAVPCESVSPLLPYTRATAHDAGWQWRIPLQHRIGNGHVYSSKFMEPEQAESILMNNLDGKPLAQPRHLKFTTGKRKRAWNKNVVAIGLAGGFMEPLESTSIHLVQTGITRLLMMFPHLGYDQADIDSFNEATDNEYVAIRDFLILHYKLNAREGKPFWDYCRNMEIPATLQRRMDLYRSNGRIVRASDELFTETSWLQVMHGQGLRAKGYHPLVDQRSEADIAAFLANVKDVVLRCAEHMPTHEEYIASCCAAPKM</sequence>
<dbReference type="RefSeq" id="WP_152839433.1">
    <property type="nucleotide sequence ID" value="NZ_WHUG01000007.1"/>
</dbReference>
<keyword evidence="2" id="KW-0274">FAD</keyword>
<dbReference type="InterPro" id="IPR006905">
    <property type="entry name" value="Flavin_halogenase"/>
</dbReference>
<feature type="binding site" evidence="2">
    <location>
        <position position="79"/>
    </location>
    <ligand>
        <name>7-chloro-L-tryptophan</name>
        <dbReference type="ChEBI" id="CHEBI:58713"/>
    </ligand>
</feature>
<dbReference type="PANTHER" id="PTHR43747">
    <property type="entry name" value="FAD-BINDING PROTEIN"/>
    <property type="match status" value="1"/>
</dbReference>
<dbReference type="Gene3D" id="3.50.50.60">
    <property type="entry name" value="FAD/NAD(P)-binding domain"/>
    <property type="match status" value="1"/>
</dbReference>
<evidence type="ECO:0000313" key="4">
    <source>
        <dbReference type="Proteomes" id="UP000440498"/>
    </source>
</evidence>
<dbReference type="InterPro" id="IPR033856">
    <property type="entry name" value="Trp_halogen"/>
</dbReference>